<dbReference type="GO" id="GO:0000981">
    <property type="term" value="F:DNA-binding transcription factor activity, RNA polymerase II-specific"/>
    <property type="evidence" value="ECO:0007669"/>
    <property type="project" value="TreeGrafter"/>
</dbReference>
<feature type="compositionally biased region" description="Acidic residues" evidence="10">
    <location>
        <begin position="30"/>
        <end position="41"/>
    </location>
</feature>
<keyword evidence="4 9" id="KW-0863">Zinc-finger</keyword>
<organism evidence="12 13">
    <name type="scientific">Exocentrus adspersus</name>
    <dbReference type="NCBI Taxonomy" id="1586481"/>
    <lineage>
        <taxon>Eukaryota</taxon>
        <taxon>Metazoa</taxon>
        <taxon>Ecdysozoa</taxon>
        <taxon>Arthropoda</taxon>
        <taxon>Hexapoda</taxon>
        <taxon>Insecta</taxon>
        <taxon>Pterygota</taxon>
        <taxon>Neoptera</taxon>
        <taxon>Endopterygota</taxon>
        <taxon>Coleoptera</taxon>
        <taxon>Polyphaga</taxon>
        <taxon>Cucujiformia</taxon>
        <taxon>Chrysomeloidea</taxon>
        <taxon>Cerambycidae</taxon>
        <taxon>Lamiinae</taxon>
        <taxon>Acanthocinini</taxon>
        <taxon>Exocentrus</taxon>
    </lineage>
</organism>
<dbReference type="PROSITE" id="PS00028">
    <property type="entry name" value="ZINC_FINGER_C2H2_1"/>
    <property type="match status" value="2"/>
</dbReference>
<accession>A0AAV8VFE1</accession>
<dbReference type="InterPro" id="IPR051969">
    <property type="entry name" value="Zinc-finger_DNA-bd_regulators"/>
</dbReference>
<dbReference type="PANTHER" id="PTHR45944">
    <property type="entry name" value="SCHNURRI, ISOFORM F"/>
    <property type="match status" value="1"/>
</dbReference>
<evidence type="ECO:0000256" key="3">
    <source>
        <dbReference type="ARBA" id="ARBA00022737"/>
    </source>
</evidence>
<evidence type="ECO:0000256" key="9">
    <source>
        <dbReference type="PROSITE-ProRule" id="PRU00042"/>
    </source>
</evidence>
<feature type="domain" description="C2H2-type" evidence="11">
    <location>
        <begin position="461"/>
        <end position="488"/>
    </location>
</feature>
<dbReference type="AlphaFoldDB" id="A0AAV8VFE1"/>
<feature type="region of interest" description="Disordered" evidence="10">
    <location>
        <begin position="1"/>
        <end position="82"/>
    </location>
</feature>
<dbReference type="GO" id="GO:0005634">
    <property type="term" value="C:nucleus"/>
    <property type="evidence" value="ECO:0007669"/>
    <property type="project" value="UniProtKB-SubCell"/>
</dbReference>
<keyword evidence="13" id="KW-1185">Reference proteome</keyword>
<keyword evidence="3" id="KW-0677">Repeat</keyword>
<feature type="domain" description="C2H2-type" evidence="11">
    <location>
        <begin position="489"/>
        <end position="518"/>
    </location>
</feature>
<feature type="compositionally biased region" description="Basic and acidic residues" evidence="10">
    <location>
        <begin position="42"/>
        <end position="51"/>
    </location>
</feature>
<evidence type="ECO:0000256" key="2">
    <source>
        <dbReference type="ARBA" id="ARBA00022723"/>
    </source>
</evidence>
<evidence type="ECO:0000313" key="13">
    <source>
        <dbReference type="Proteomes" id="UP001159042"/>
    </source>
</evidence>
<proteinExistence type="predicted"/>
<evidence type="ECO:0000256" key="4">
    <source>
        <dbReference type="ARBA" id="ARBA00022771"/>
    </source>
</evidence>
<keyword evidence="5" id="KW-0862">Zinc</keyword>
<keyword evidence="2" id="KW-0479">Metal-binding</keyword>
<dbReference type="Proteomes" id="UP001159042">
    <property type="component" value="Unassembled WGS sequence"/>
</dbReference>
<dbReference type="Pfam" id="PF00096">
    <property type="entry name" value="zf-C2H2"/>
    <property type="match status" value="2"/>
</dbReference>
<name>A0AAV8VFE1_9CUCU</name>
<keyword evidence="6" id="KW-0805">Transcription regulation</keyword>
<feature type="compositionally biased region" description="Polar residues" evidence="10">
    <location>
        <begin position="57"/>
        <end position="82"/>
    </location>
</feature>
<evidence type="ECO:0000256" key="7">
    <source>
        <dbReference type="ARBA" id="ARBA00023163"/>
    </source>
</evidence>
<comment type="caution">
    <text evidence="12">The sequence shown here is derived from an EMBL/GenBank/DDBJ whole genome shotgun (WGS) entry which is preliminary data.</text>
</comment>
<dbReference type="PANTHER" id="PTHR45944:SF2">
    <property type="entry name" value="SCHNURRI, ISOFORM F"/>
    <property type="match status" value="1"/>
</dbReference>
<keyword evidence="8" id="KW-0539">Nucleus</keyword>
<dbReference type="SMART" id="SM00355">
    <property type="entry name" value="ZnF_C2H2"/>
    <property type="match status" value="2"/>
</dbReference>
<dbReference type="PROSITE" id="PS50157">
    <property type="entry name" value="ZINC_FINGER_C2H2_2"/>
    <property type="match status" value="2"/>
</dbReference>
<dbReference type="FunFam" id="3.30.160.60:FF:000065">
    <property type="entry name" value="B-cell CLL/lymphoma 6, member B"/>
    <property type="match status" value="1"/>
</dbReference>
<evidence type="ECO:0000313" key="12">
    <source>
        <dbReference type="EMBL" id="KAJ8912859.1"/>
    </source>
</evidence>
<comment type="subcellular location">
    <subcellularLocation>
        <location evidence="1">Nucleus</location>
    </subcellularLocation>
</comment>
<evidence type="ECO:0000256" key="6">
    <source>
        <dbReference type="ARBA" id="ARBA00023015"/>
    </source>
</evidence>
<sequence>MKSKVHNKNSTINGSFSSCTQHNTSLSSESDTEDSGMDSSDESTRQQEHEAAYGLLSLSQKPTQTNSDTPSDASHLRNSNSVSSNEIFMSSEEIAYVTKTSYARNKILDQSSSKFAARNVKNKETVLFSEESEQTKHIRNYLGKCSASRPLTYPYTSTMTKANDILSLPTTSETMKFDEKNKEEKNLDSNFVKQFHVIQKYSTFPAQQKSPKIPEEDGYKKNQNGQSINIIHNSSEKLSSYNDTNFGPSRVLPTVKINDVTIPHEHIGDLRKRKFSVTESDYKNKVQRNDEVMDLSITTIVKKHYKNGVIEEYNSCDNVPQSELPTSMSPERLIEEEEYRLNNSESTYYKKNDFSDKRTVVILTPLQSEDQISLSYIKEQYDNSSNQSKSGDYDNSAMETLADIATQREKLDKNMLAQNVASEFLKLATKNEKIDGSKDPNTYSLMNKDVNDIIVKAEGNKSCTICSKNFNKPSQLRLHMNIHYLERPFRCESCSVSFRTKGHLQKHERSASHHNKTVMKDFTCEYSN</sequence>
<evidence type="ECO:0000256" key="1">
    <source>
        <dbReference type="ARBA" id="ARBA00004123"/>
    </source>
</evidence>
<dbReference type="InterPro" id="IPR036236">
    <property type="entry name" value="Znf_C2H2_sf"/>
</dbReference>
<evidence type="ECO:0000256" key="8">
    <source>
        <dbReference type="ARBA" id="ARBA00023242"/>
    </source>
</evidence>
<dbReference type="EMBL" id="JANEYG010000110">
    <property type="protein sequence ID" value="KAJ8912859.1"/>
    <property type="molecule type" value="Genomic_DNA"/>
</dbReference>
<dbReference type="GO" id="GO:0008270">
    <property type="term" value="F:zinc ion binding"/>
    <property type="evidence" value="ECO:0007669"/>
    <property type="project" value="UniProtKB-KW"/>
</dbReference>
<protein>
    <recommendedName>
        <fullName evidence="11">C2H2-type domain-containing protein</fullName>
    </recommendedName>
</protein>
<feature type="compositionally biased region" description="Polar residues" evidence="10">
    <location>
        <begin position="8"/>
        <end position="23"/>
    </location>
</feature>
<dbReference type="PROSITE" id="PS51257">
    <property type="entry name" value="PROKAR_LIPOPROTEIN"/>
    <property type="match status" value="1"/>
</dbReference>
<gene>
    <name evidence="12" type="ORF">NQ315_007991</name>
</gene>
<evidence type="ECO:0000259" key="11">
    <source>
        <dbReference type="PROSITE" id="PS50157"/>
    </source>
</evidence>
<dbReference type="InterPro" id="IPR013087">
    <property type="entry name" value="Znf_C2H2_type"/>
</dbReference>
<dbReference type="Gene3D" id="3.30.160.60">
    <property type="entry name" value="Classic Zinc Finger"/>
    <property type="match status" value="2"/>
</dbReference>
<dbReference type="SUPFAM" id="SSF57667">
    <property type="entry name" value="beta-beta-alpha zinc fingers"/>
    <property type="match status" value="1"/>
</dbReference>
<keyword evidence="7" id="KW-0804">Transcription</keyword>
<evidence type="ECO:0000256" key="10">
    <source>
        <dbReference type="SAM" id="MobiDB-lite"/>
    </source>
</evidence>
<reference evidence="12 13" key="1">
    <citation type="journal article" date="2023" name="Insect Mol. Biol.">
        <title>Genome sequencing provides insights into the evolution of gene families encoding plant cell wall-degrading enzymes in longhorned beetles.</title>
        <authorList>
            <person name="Shin N.R."/>
            <person name="Okamura Y."/>
            <person name="Kirsch R."/>
            <person name="Pauchet Y."/>
        </authorList>
    </citation>
    <scope>NUCLEOTIDE SEQUENCE [LARGE SCALE GENOMIC DNA]</scope>
    <source>
        <strain evidence="12">EAD_L_NR</strain>
    </source>
</reference>
<dbReference type="GO" id="GO:0000978">
    <property type="term" value="F:RNA polymerase II cis-regulatory region sequence-specific DNA binding"/>
    <property type="evidence" value="ECO:0007669"/>
    <property type="project" value="TreeGrafter"/>
</dbReference>
<evidence type="ECO:0000256" key="5">
    <source>
        <dbReference type="ARBA" id="ARBA00022833"/>
    </source>
</evidence>